<dbReference type="InterPro" id="IPR019740">
    <property type="entry name" value="Pyridox_Oxase_CS"/>
</dbReference>
<dbReference type="Gene3D" id="2.30.110.10">
    <property type="entry name" value="Electron Transport, Fmn-binding Protein, Chain A"/>
    <property type="match status" value="1"/>
</dbReference>
<keyword evidence="6" id="KW-0288">FMN</keyword>
<evidence type="ECO:0000256" key="3">
    <source>
        <dbReference type="ARBA" id="ARBA00005037"/>
    </source>
</evidence>
<comment type="cofactor">
    <cofactor evidence="1">
        <name>FMN</name>
        <dbReference type="ChEBI" id="CHEBI:58210"/>
    </cofactor>
</comment>
<dbReference type="PROSITE" id="PS01064">
    <property type="entry name" value="PYRIDOX_OXIDASE"/>
    <property type="match status" value="1"/>
</dbReference>
<protein>
    <recommendedName>
        <fullName evidence="4">pyridoxal 5'-phosphate synthase</fullName>
        <ecNumber evidence="4">1.4.3.5</ecNumber>
    </recommendedName>
</protein>
<feature type="domain" description="Pyridoxamine 5'-phosphate oxidase N-terminal" evidence="9">
    <location>
        <begin position="132"/>
        <end position="233"/>
    </location>
</feature>
<evidence type="ECO:0000256" key="8">
    <source>
        <dbReference type="SAM" id="MobiDB-lite"/>
    </source>
</evidence>
<organism evidence="11 12">
    <name type="scientific">Lodderomyces beijingensis</name>
    <dbReference type="NCBI Taxonomy" id="1775926"/>
    <lineage>
        <taxon>Eukaryota</taxon>
        <taxon>Fungi</taxon>
        <taxon>Dikarya</taxon>
        <taxon>Ascomycota</taxon>
        <taxon>Saccharomycotina</taxon>
        <taxon>Pichiomycetes</taxon>
        <taxon>Debaryomycetaceae</taxon>
        <taxon>Candida/Lodderomyces clade</taxon>
        <taxon>Lodderomyces</taxon>
    </lineage>
</organism>
<proteinExistence type="predicted"/>
<dbReference type="InterPro" id="IPR000659">
    <property type="entry name" value="Pyridox_Oxase"/>
</dbReference>
<dbReference type="Pfam" id="PF10590">
    <property type="entry name" value="PNP_phzG_C"/>
    <property type="match status" value="1"/>
</dbReference>
<evidence type="ECO:0000256" key="4">
    <source>
        <dbReference type="ARBA" id="ARBA00012801"/>
    </source>
</evidence>
<dbReference type="RefSeq" id="XP_066828533.1">
    <property type="nucleotide sequence ID" value="XM_066971500.1"/>
</dbReference>
<evidence type="ECO:0000259" key="10">
    <source>
        <dbReference type="Pfam" id="PF10590"/>
    </source>
</evidence>
<name>A0ABP0ZJQ7_9ASCO</name>
<dbReference type="EC" id="1.4.3.5" evidence="4"/>
<sequence length="304" mass="34773">MMVMTLQTICKRSARSLFIQARARVQFRPLTMTVSSSTSSTTSKSTPVPPDVATKPTPTAATSITPETDGGEDPETTTQQPIIFAPETYQYTKGHLDIDDVARDPLEQFNRWFKDAQEQLPKGSDIIVEATTFSTARLPSGRVSSRIVLLKELDKYGFLVYSNWGTSKKSQDLNTNKYASLTFFWPHIQRQVRVEGVMEHVTRETSERYYNTRPRGSKIGAWASPQSSTIAARSDLDKLNNDFDEKFRDLKDDEIPCPEYWGGIRIEPLEIEFWQGGLSRLHDRISFRRDKIHDKNWEIFRLAP</sequence>
<comment type="pathway">
    <text evidence="2">Cofactor metabolism; pyridoxal 5'-phosphate salvage; pyridoxal 5'-phosphate from pyridoxamine 5'-phosphate: step 1/1.</text>
</comment>
<accession>A0ABP0ZJQ7</accession>
<dbReference type="InterPro" id="IPR011576">
    <property type="entry name" value="Pyridox_Oxase_N"/>
</dbReference>
<dbReference type="GeneID" id="92206791"/>
<dbReference type="NCBIfam" id="NF004231">
    <property type="entry name" value="PRK05679.1"/>
    <property type="match status" value="1"/>
</dbReference>
<feature type="compositionally biased region" description="Low complexity" evidence="8">
    <location>
        <begin position="32"/>
        <end position="46"/>
    </location>
</feature>
<dbReference type="SUPFAM" id="SSF50475">
    <property type="entry name" value="FMN-binding split barrel"/>
    <property type="match status" value="1"/>
</dbReference>
<keyword evidence="7" id="KW-0560">Oxidoreductase</keyword>
<feature type="region of interest" description="Disordered" evidence="8">
    <location>
        <begin position="32"/>
        <end position="78"/>
    </location>
</feature>
<comment type="pathway">
    <text evidence="3">Cofactor metabolism; pyridoxal 5'-phosphate salvage; pyridoxal 5'-phosphate from pyridoxine 5'-phosphate: step 1/1.</text>
</comment>
<gene>
    <name evidence="11" type="ORF">LODBEIA_P15950</name>
</gene>
<evidence type="ECO:0000313" key="12">
    <source>
        <dbReference type="Proteomes" id="UP001497383"/>
    </source>
</evidence>
<dbReference type="PANTHER" id="PTHR10851:SF0">
    <property type="entry name" value="PYRIDOXINE-5'-PHOSPHATE OXIDASE"/>
    <property type="match status" value="1"/>
</dbReference>
<dbReference type="Pfam" id="PF01243">
    <property type="entry name" value="PNPOx_N"/>
    <property type="match status" value="1"/>
</dbReference>
<evidence type="ECO:0000256" key="1">
    <source>
        <dbReference type="ARBA" id="ARBA00001917"/>
    </source>
</evidence>
<evidence type="ECO:0000256" key="7">
    <source>
        <dbReference type="ARBA" id="ARBA00023002"/>
    </source>
</evidence>
<evidence type="ECO:0000256" key="6">
    <source>
        <dbReference type="ARBA" id="ARBA00022643"/>
    </source>
</evidence>
<evidence type="ECO:0000256" key="5">
    <source>
        <dbReference type="ARBA" id="ARBA00022630"/>
    </source>
</evidence>
<reference evidence="11 12" key="1">
    <citation type="submission" date="2024-03" db="EMBL/GenBank/DDBJ databases">
        <authorList>
            <person name="Brejova B."/>
        </authorList>
    </citation>
    <scope>NUCLEOTIDE SEQUENCE [LARGE SCALE GENOMIC DNA]</scope>
    <source>
        <strain evidence="11 12">CBS 14171</strain>
    </source>
</reference>
<dbReference type="InterPro" id="IPR012349">
    <property type="entry name" value="Split_barrel_FMN-bd"/>
</dbReference>
<evidence type="ECO:0000259" key="9">
    <source>
        <dbReference type="Pfam" id="PF01243"/>
    </source>
</evidence>
<dbReference type="PANTHER" id="PTHR10851">
    <property type="entry name" value="PYRIDOXINE-5-PHOSPHATE OXIDASE"/>
    <property type="match status" value="1"/>
</dbReference>
<dbReference type="NCBIfam" id="TIGR00558">
    <property type="entry name" value="pdxH"/>
    <property type="match status" value="1"/>
</dbReference>
<evidence type="ECO:0000256" key="2">
    <source>
        <dbReference type="ARBA" id="ARBA00004738"/>
    </source>
</evidence>
<keyword evidence="5" id="KW-0285">Flavoprotein</keyword>
<feature type="domain" description="Pyridoxine 5'-phosphate oxidase dimerisation C-terminal" evidence="10">
    <location>
        <begin position="261"/>
        <end position="304"/>
    </location>
</feature>
<evidence type="ECO:0000313" key="11">
    <source>
        <dbReference type="EMBL" id="CAK9437217.1"/>
    </source>
</evidence>
<dbReference type="EMBL" id="OZ022406">
    <property type="protein sequence ID" value="CAK9437217.1"/>
    <property type="molecule type" value="Genomic_DNA"/>
</dbReference>
<dbReference type="Proteomes" id="UP001497383">
    <property type="component" value="Chromosome 2"/>
</dbReference>
<dbReference type="InterPro" id="IPR019576">
    <property type="entry name" value="Pyridoxamine_oxidase_dimer_C"/>
</dbReference>
<keyword evidence="12" id="KW-1185">Reference proteome</keyword>